<dbReference type="SUPFAM" id="SSF140453">
    <property type="entry name" value="EsxAB dimer-like"/>
    <property type="match status" value="1"/>
</dbReference>
<evidence type="ECO:0000313" key="1">
    <source>
        <dbReference type="EMBL" id="GGN94263.1"/>
    </source>
</evidence>
<dbReference type="Proteomes" id="UP000658127">
    <property type="component" value="Unassembled WGS sequence"/>
</dbReference>
<evidence type="ECO:0008006" key="3">
    <source>
        <dbReference type="Google" id="ProtNLM"/>
    </source>
</evidence>
<gene>
    <name evidence="1" type="ORF">GCM10011610_57010</name>
</gene>
<dbReference type="InterPro" id="IPR022536">
    <property type="entry name" value="EspC"/>
</dbReference>
<dbReference type="Pfam" id="PF10824">
    <property type="entry name" value="T7SS_ESX_EspC"/>
    <property type="match status" value="1"/>
</dbReference>
<name>A0ABQ2KVT4_9NOCA</name>
<dbReference type="EMBL" id="BMNE01000008">
    <property type="protein sequence ID" value="GGN94263.1"/>
    <property type="molecule type" value="Genomic_DNA"/>
</dbReference>
<keyword evidence="2" id="KW-1185">Reference proteome</keyword>
<dbReference type="RefSeq" id="WP_189033568.1">
    <property type="nucleotide sequence ID" value="NZ_BMNE01000008.1"/>
</dbReference>
<dbReference type="InterPro" id="IPR036689">
    <property type="entry name" value="ESAT-6-like_sf"/>
</dbReference>
<sequence length="113" mass="11517">MSTPGGSGGASLSVVPTEVQAVGRYVYGIAEALRTALASANTEVDTLLAGGWSGDLATLFGTGWTETHDGGTTIITALTDMASKLGITAENYQQQDTNLAYSLNMSGLDLSGL</sequence>
<evidence type="ECO:0000313" key="2">
    <source>
        <dbReference type="Proteomes" id="UP000658127"/>
    </source>
</evidence>
<comment type="caution">
    <text evidence="1">The sequence shown here is derived from an EMBL/GenBank/DDBJ whole genome shotgun (WGS) entry which is preliminary data.</text>
</comment>
<reference evidence="2" key="1">
    <citation type="journal article" date="2019" name="Int. J. Syst. Evol. Microbiol.">
        <title>The Global Catalogue of Microorganisms (GCM) 10K type strain sequencing project: providing services to taxonomists for standard genome sequencing and annotation.</title>
        <authorList>
            <consortium name="The Broad Institute Genomics Platform"/>
            <consortium name="The Broad Institute Genome Sequencing Center for Infectious Disease"/>
            <person name="Wu L."/>
            <person name="Ma J."/>
        </authorList>
    </citation>
    <scope>NUCLEOTIDE SEQUENCE [LARGE SCALE GENOMIC DNA]</scope>
    <source>
        <strain evidence="2">CGMCC 4.7329</strain>
    </source>
</reference>
<accession>A0ABQ2KVT4</accession>
<protein>
    <recommendedName>
        <fullName evidence="3">WXG100 family type VII secretion target</fullName>
    </recommendedName>
</protein>
<proteinExistence type="predicted"/>
<organism evidence="1 2">
    <name type="scientific">Nocardia rhizosphaerihabitans</name>
    <dbReference type="NCBI Taxonomy" id="1691570"/>
    <lineage>
        <taxon>Bacteria</taxon>
        <taxon>Bacillati</taxon>
        <taxon>Actinomycetota</taxon>
        <taxon>Actinomycetes</taxon>
        <taxon>Mycobacteriales</taxon>
        <taxon>Nocardiaceae</taxon>
        <taxon>Nocardia</taxon>
    </lineage>
</organism>
<dbReference type="Gene3D" id="1.10.287.1060">
    <property type="entry name" value="ESAT-6-like"/>
    <property type="match status" value="1"/>
</dbReference>